<evidence type="ECO:0000313" key="2">
    <source>
        <dbReference type="EMBL" id="GEZ66294.1"/>
    </source>
</evidence>
<reference evidence="2" key="1">
    <citation type="journal article" date="2019" name="Sci. Rep.">
        <title>Draft genome of Tanacetum cinerariifolium, the natural source of mosquito coil.</title>
        <authorList>
            <person name="Yamashiro T."/>
            <person name="Shiraishi A."/>
            <person name="Satake H."/>
            <person name="Nakayama K."/>
        </authorList>
    </citation>
    <scope>NUCLEOTIDE SEQUENCE</scope>
</reference>
<name>A0A699ILA5_TANCI</name>
<evidence type="ECO:0000259" key="1">
    <source>
        <dbReference type="Pfam" id="PF07727"/>
    </source>
</evidence>
<feature type="domain" description="Reverse transcriptase Ty1/copia-type" evidence="1">
    <location>
        <begin position="145"/>
        <end position="219"/>
    </location>
</feature>
<accession>A0A699ILA5</accession>
<dbReference type="AlphaFoldDB" id="A0A699ILA5"/>
<sequence>MATSTDTQHAVTTAQSSPIIASLREHVSYTEVVFDPLWQGAMLWNLLHCIRLTGETWYLRHLATVMLAINGSTRLDPNLMCPLKDIRLDLFLKNAFLNGDLNEEVYMKSPPSVAHQSGEVYKLQKALYELKQAPRACVGRNLFFSYVDDMIIIGDDCDGIELLEAELSHQFVMKELGLLRYFCGIEVASSPKSHLLSQSMYIANLYDRARMTNNKIADISLVAKAT</sequence>
<dbReference type="EMBL" id="BKCJ010306986">
    <property type="protein sequence ID" value="GEZ66294.1"/>
    <property type="molecule type" value="Genomic_DNA"/>
</dbReference>
<comment type="caution">
    <text evidence="2">The sequence shown here is derived from an EMBL/GenBank/DDBJ whole genome shotgun (WGS) entry which is preliminary data.</text>
</comment>
<gene>
    <name evidence="2" type="ORF">Tci_538267</name>
</gene>
<proteinExistence type="predicted"/>
<dbReference type="InterPro" id="IPR013103">
    <property type="entry name" value="RVT_2"/>
</dbReference>
<dbReference type="Pfam" id="PF07727">
    <property type="entry name" value="RVT_2"/>
    <property type="match status" value="2"/>
</dbReference>
<protein>
    <recommendedName>
        <fullName evidence="1">Reverse transcriptase Ty1/copia-type domain-containing protein</fullName>
    </recommendedName>
</protein>
<feature type="domain" description="Reverse transcriptase Ty1/copia-type" evidence="1">
    <location>
        <begin position="92"/>
        <end position="136"/>
    </location>
</feature>
<organism evidence="2">
    <name type="scientific">Tanacetum cinerariifolium</name>
    <name type="common">Dalmatian daisy</name>
    <name type="synonym">Chrysanthemum cinerariifolium</name>
    <dbReference type="NCBI Taxonomy" id="118510"/>
    <lineage>
        <taxon>Eukaryota</taxon>
        <taxon>Viridiplantae</taxon>
        <taxon>Streptophyta</taxon>
        <taxon>Embryophyta</taxon>
        <taxon>Tracheophyta</taxon>
        <taxon>Spermatophyta</taxon>
        <taxon>Magnoliopsida</taxon>
        <taxon>eudicotyledons</taxon>
        <taxon>Gunneridae</taxon>
        <taxon>Pentapetalae</taxon>
        <taxon>asterids</taxon>
        <taxon>campanulids</taxon>
        <taxon>Asterales</taxon>
        <taxon>Asteraceae</taxon>
        <taxon>Asteroideae</taxon>
        <taxon>Anthemideae</taxon>
        <taxon>Anthemidinae</taxon>
        <taxon>Tanacetum</taxon>
    </lineage>
</organism>